<dbReference type="GO" id="GO:0003677">
    <property type="term" value="F:DNA binding"/>
    <property type="evidence" value="ECO:0007669"/>
    <property type="project" value="UniProtKB-KW"/>
</dbReference>
<dbReference type="Pfam" id="PF03221">
    <property type="entry name" value="HTH_Tnp_Tc5"/>
    <property type="match status" value="1"/>
</dbReference>
<dbReference type="SMART" id="SM00674">
    <property type="entry name" value="CENPB"/>
    <property type="match status" value="1"/>
</dbReference>
<dbReference type="SUPFAM" id="SSF46689">
    <property type="entry name" value="Homeodomain-like"/>
    <property type="match status" value="1"/>
</dbReference>
<dbReference type="OrthoDB" id="125347at2759"/>
<evidence type="ECO:0000313" key="5">
    <source>
        <dbReference type="Proteomes" id="UP000186922"/>
    </source>
</evidence>
<reference evidence="4 5" key="1">
    <citation type="journal article" date="2016" name="Nat. Commun.">
        <title>Extremotolerant tardigrade genome and improved radiotolerance of human cultured cells by tardigrade-unique protein.</title>
        <authorList>
            <person name="Hashimoto T."/>
            <person name="Horikawa D.D."/>
            <person name="Saito Y."/>
            <person name="Kuwahara H."/>
            <person name="Kozuka-Hata H."/>
            <person name="Shin-I T."/>
            <person name="Minakuchi Y."/>
            <person name="Ohishi K."/>
            <person name="Motoyama A."/>
            <person name="Aizu T."/>
            <person name="Enomoto A."/>
            <person name="Kondo K."/>
            <person name="Tanaka S."/>
            <person name="Hara Y."/>
            <person name="Koshikawa S."/>
            <person name="Sagara H."/>
            <person name="Miura T."/>
            <person name="Yokobori S."/>
            <person name="Miyagawa K."/>
            <person name="Suzuki Y."/>
            <person name="Kubo T."/>
            <person name="Oyama M."/>
            <person name="Kohara Y."/>
            <person name="Fujiyama A."/>
            <person name="Arakawa K."/>
            <person name="Katayama T."/>
            <person name="Toyoda A."/>
            <person name="Kunieda T."/>
        </authorList>
    </citation>
    <scope>NUCLEOTIDE SEQUENCE [LARGE SCALE GENOMIC DNA]</scope>
    <source>
        <strain evidence="4 5">YOKOZUNA-1</strain>
    </source>
</reference>
<organism evidence="4 5">
    <name type="scientific">Ramazzottius varieornatus</name>
    <name type="common">Water bear</name>
    <name type="synonym">Tardigrade</name>
    <dbReference type="NCBI Taxonomy" id="947166"/>
    <lineage>
        <taxon>Eukaryota</taxon>
        <taxon>Metazoa</taxon>
        <taxon>Ecdysozoa</taxon>
        <taxon>Tardigrada</taxon>
        <taxon>Eutardigrada</taxon>
        <taxon>Parachela</taxon>
        <taxon>Hypsibioidea</taxon>
        <taxon>Ramazzottiidae</taxon>
        <taxon>Ramazzottius</taxon>
    </lineage>
</organism>
<evidence type="ECO:0000259" key="3">
    <source>
        <dbReference type="PROSITE" id="PS51253"/>
    </source>
</evidence>
<dbReference type="InterPro" id="IPR006600">
    <property type="entry name" value="HTH_CenpB_DNA-bd_dom"/>
</dbReference>
<dbReference type="PANTHER" id="PTHR19303:SF73">
    <property type="entry name" value="PROTEIN PDC2"/>
    <property type="match status" value="1"/>
</dbReference>
<comment type="subcellular location">
    <subcellularLocation>
        <location evidence="1">Nucleus</location>
    </subcellularLocation>
</comment>
<keyword evidence="5" id="KW-1185">Reference proteome</keyword>
<dbReference type="InterPro" id="IPR009057">
    <property type="entry name" value="Homeodomain-like_sf"/>
</dbReference>
<dbReference type="GO" id="GO:0005634">
    <property type="term" value="C:nucleus"/>
    <property type="evidence" value="ECO:0007669"/>
    <property type="project" value="UniProtKB-SubCell"/>
</dbReference>
<keyword evidence="2" id="KW-0238">DNA-binding</keyword>
<dbReference type="Proteomes" id="UP000186922">
    <property type="component" value="Unassembled WGS sequence"/>
</dbReference>
<protein>
    <recommendedName>
        <fullName evidence="3">HTH CENPB-type domain-containing protein</fullName>
    </recommendedName>
</protein>
<dbReference type="Gene3D" id="1.10.10.60">
    <property type="entry name" value="Homeodomain-like"/>
    <property type="match status" value="1"/>
</dbReference>
<evidence type="ECO:0000256" key="2">
    <source>
        <dbReference type="ARBA" id="ARBA00023125"/>
    </source>
</evidence>
<dbReference type="PROSITE" id="PS51253">
    <property type="entry name" value="HTH_CENPB"/>
    <property type="match status" value="1"/>
</dbReference>
<evidence type="ECO:0000256" key="1">
    <source>
        <dbReference type="ARBA" id="ARBA00004123"/>
    </source>
</evidence>
<name>A0A1D1W1M1_RAMVA</name>
<comment type="caution">
    <text evidence="4">The sequence shown here is derived from an EMBL/GenBank/DDBJ whole genome shotgun (WGS) entry which is preliminary data.</text>
</comment>
<proteinExistence type="predicted"/>
<dbReference type="PANTHER" id="PTHR19303">
    <property type="entry name" value="TRANSPOSON"/>
    <property type="match status" value="1"/>
</dbReference>
<dbReference type="AlphaFoldDB" id="A0A1D1W1M1"/>
<dbReference type="STRING" id="947166.A0A1D1W1M1"/>
<dbReference type="EMBL" id="BDGG01000015">
    <property type="protein sequence ID" value="GAV07447.1"/>
    <property type="molecule type" value="Genomic_DNA"/>
</dbReference>
<dbReference type="InterPro" id="IPR050863">
    <property type="entry name" value="CenT-Element_Derived"/>
</dbReference>
<evidence type="ECO:0000313" key="4">
    <source>
        <dbReference type="EMBL" id="GAV07447.1"/>
    </source>
</evidence>
<gene>
    <name evidence="4" type="primary">RvY_17280</name>
    <name evidence="4" type="synonym">RvY_17280.1</name>
    <name evidence="4" type="ORF">RvY_17280-1</name>
</gene>
<accession>A0A1D1W1M1</accession>
<feature type="domain" description="HTH CENPB-type" evidence="3">
    <location>
        <begin position="70"/>
        <end position="141"/>
    </location>
</feature>
<sequence length="220" mass="25569">MATKMEVNTDGRVRKRLTLKEKKEILRLYPKQICMNEVMRLFDIKSRTTVVRLEKKREFFLSVQENDKISKKIHRKRKFEEVEEILLDFVEENNKRDMPISRNDLKQEALNIARRLQIEGFTGSNGWIQKFMKRNDLGSISLHVVGEEAAASQEVADNWIANDVPNITQPYRNENSFNCDETGTQYRALPKKTLARKGQEKCGKVNKERLSVLFCCSAAG</sequence>